<organism evidence="1 2">
    <name type="scientific">Streptomyces rectiviolaceus</name>
    <dbReference type="NCBI Taxonomy" id="332591"/>
    <lineage>
        <taxon>Bacteria</taxon>
        <taxon>Bacillati</taxon>
        <taxon>Actinomycetota</taxon>
        <taxon>Actinomycetes</taxon>
        <taxon>Kitasatosporales</taxon>
        <taxon>Streptomycetaceae</taxon>
        <taxon>Streptomyces</taxon>
    </lineage>
</organism>
<name>A0ABP6NQL4_9ACTN</name>
<comment type="caution">
    <text evidence="1">The sequence shown here is derived from an EMBL/GenBank/DDBJ whole genome shotgun (WGS) entry which is preliminary data.</text>
</comment>
<dbReference type="RefSeq" id="WP_344530954.1">
    <property type="nucleotide sequence ID" value="NZ_BAAAUG010000252.1"/>
</dbReference>
<accession>A0ABP6NQL4</accession>
<dbReference type="Proteomes" id="UP001501637">
    <property type="component" value="Unassembled WGS sequence"/>
</dbReference>
<proteinExistence type="predicted"/>
<evidence type="ECO:0000313" key="1">
    <source>
        <dbReference type="EMBL" id="GAA3154180.1"/>
    </source>
</evidence>
<keyword evidence="2" id="KW-1185">Reference proteome</keyword>
<dbReference type="EMBL" id="BAAAUG010000252">
    <property type="protein sequence ID" value="GAA3154180.1"/>
    <property type="molecule type" value="Genomic_DNA"/>
</dbReference>
<protein>
    <submittedName>
        <fullName evidence="1">Uncharacterized protein</fullName>
    </submittedName>
</protein>
<evidence type="ECO:0000313" key="2">
    <source>
        <dbReference type="Proteomes" id="UP001501637"/>
    </source>
</evidence>
<reference evidence="2" key="1">
    <citation type="journal article" date="2019" name="Int. J. Syst. Evol. Microbiol.">
        <title>The Global Catalogue of Microorganisms (GCM) 10K type strain sequencing project: providing services to taxonomists for standard genome sequencing and annotation.</title>
        <authorList>
            <consortium name="The Broad Institute Genomics Platform"/>
            <consortium name="The Broad Institute Genome Sequencing Center for Infectious Disease"/>
            <person name="Wu L."/>
            <person name="Ma J."/>
        </authorList>
    </citation>
    <scope>NUCLEOTIDE SEQUENCE [LARGE SCALE GENOMIC DNA]</scope>
    <source>
        <strain evidence="2">JCM 9092</strain>
    </source>
</reference>
<gene>
    <name evidence="1" type="ORF">GCM10010449_84390</name>
</gene>
<sequence length="270" mass="29250">MSGMTVEERGDLAERLLPVAANLVTLVHGDGGPQDVHGVLATLDSHEKDALLVVLAGLVDPEQPLGKALGWLEFTEDRDLAVPPWTDGRAVRELAPEPVVEAEAIDPVAVRRYVQGSGVEVSEPERLAAVRELAAAGMSYTDIDSLRALEGGDTGKFVNRMKKRHERSGRPFPAIHAHSKPDAFTPVQARQLRERYASEDVTDLELAMSWGVTRKTMTALLSGETYRTAGGPIREKRTKASAASKQGFIGHPNAGRPDGFAAVPYNQIRF</sequence>